<sequence>MGLLDKVAATHRGRAQPARKSWSEPDFWDLDRLRYPFLGSSSMNGEREQIEHDFQGYVRGIYKANGPVAALMTVRMAIFSEARFQFRRMANGRPGDLFGTAALAPLEKPWPGGTTGDLLARAIQDADLAGNGFTARVGDRLRRLRPDWVTIVSGSKLEPDLYGNALDAEVIGYYYAPPGRKEWLLLPSQVAHFAPIPDPEANWRGMSWLTPVIREVSSDLAATQHKRNFFRNGATPQLVVSLDASVTPDMLKRFIATMNEAHQGVENAYKTLYLGGGADVTVAGRDLAQLDFKATQGAGETRLAAAAGVPAAIVGFSEGLAGSSLNAGNYGQARRRLADGTMRPLWRNVSGAFAPLIDVPANAELWYDDRDIAFLREDKKDSAEIQQVKATTIRTLVDAGYIPKSVVAAVEAEDMTLLEHSGLYSVQLQPPTSATPSPQPAAPANPADPAKEQ</sequence>
<dbReference type="Pfam" id="PF04860">
    <property type="entry name" value="Phage_portal"/>
    <property type="match status" value="1"/>
</dbReference>
<protein>
    <submittedName>
        <fullName evidence="2">Phage portal protein</fullName>
    </submittedName>
</protein>
<evidence type="ECO:0000256" key="1">
    <source>
        <dbReference type="SAM" id="MobiDB-lite"/>
    </source>
</evidence>
<feature type="compositionally biased region" description="Low complexity" evidence="1">
    <location>
        <begin position="444"/>
        <end position="453"/>
    </location>
</feature>
<comment type="caution">
    <text evidence="2">The sequence shown here is derived from an EMBL/GenBank/DDBJ whole genome shotgun (WGS) entry which is preliminary data.</text>
</comment>
<organism evidence="2 3">
    <name type="scientific">Streptosporangium jomthongense</name>
    <dbReference type="NCBI Taxonomy" id="1193683"/>
    <lineage>
        <taxon>Bacteria</taxon>
        <taxon>Bacillati</taxon>
        <taxon>Actinomycetota</taxon>
        <taxon>Actinomycetes</taxon>
        <taxon>Streptosporangiales</taxon>
        <taxon>Streptosporangiaceae</taxon>
        <taxon>Streptosporangium</taxon>
    </lineage>
</organism>
<dbReference type="Proteomes" id="UP001595698">
    <property type="component" value="Unassembled WGS sequence"/>
</dbReference>
<name>A0ABV8FHC9_9ACTN</name>
<dbReference type="EMBL" id="JBHSBC010000067">
    <property type="protein sequence ID" value="MFC3986800.1"/>
    <property type="molecule type" value="Genomic_DNA"/>
</dbReference>
<proteinExistence type="predicted"/>
<evidence type="ECO:0000313" key="2">
    <source>
        <dbReference type="EMBL" id="MFC3986800.1"/>
    </source>
</evidence>
<keyword evidence="3" id="KW-1185">Reference proteome</keyword>
<gene>
    <name evidence="2" type="ORF">ACFOYY_42190</name>
</gene>
<reference evidence="3" key="1">
    <citation type="journal article" date="2019" name="Int. J. Syst. Evol. Microbiol.">
        <title>The Global Catalogue of Microorganisms (GCM) 10K type strain sequencing project: providing services to taxonomists for standard genome sequencing and annotation.</title>
        <authorList>
            <consortium name="The Broad Institute Genomics Platform"/>
            <consortium name="The Broad Institute Genome Sequencing Center for Infectious Disease"/>
            <person name="Wu L."/>
            <person name="Ma J."/>
        </authorList>
    </citation>
    <scope>NUCLEOTIDE SEQUENCE [LARGE SCALE GENOMIC DNA]</scope>
    <source>
        <strain evidence="3">TBRC 7912</strain>
    </source>
</reference>
<dbReference type="RefSeq" id="WP_386197148.1">
    <property type="nucleotide sequence ID" value="NZ_JBHSBC010000067.1"/>
</dbReference>
<feature type="region of interest" description="Disordered" evidence="1">
    <location>
        <begin position="427"/>
        <end position="453"/>
    </location>
</feature>
<evidence type="ECO:0000313" key="3">
    <source>
        <dbReference type="Proteomes" id="UP001595698"/>
    </source>
</evidence>
<dbReference type="InterPro" id="IPR006944">
    <property type="entry name" value="Phage/GTA_portal"/>
</dbReference>
<accession>A0ABV8FHC9</accession>